<keyword evidence="3 4" id="KW-0808">Transferase</keyword>
<dbReference type="Pfam" id="PF00201">
    <property type="entry name" value="UDPGT"/>
    <property type="match status" value="1"/>
</dbReference>
<evidence type="ECO:0000256" key="5">
    <source>
        <dbReference type="RuleBase" id="RU362057"/>
    </source>
</evidence>
<keyword evidence="8" id="KW-1185">Reference proteome</keyword>
<organism evidence="7 8">
    <name type="scientific">Anisodus tanguticus</name>
    <dbReference type="NCBI Taxonomy" id="243964"/>
    <lineage>
        <taxon>Eukaryota</taxon>
        <taxon>Viridiplantae</taxon>
        <taxon>Streptophyta</taxon>
        <taxon>Embryophyta</taxon>
        <taxon>Tracheophyta</taxon>
        <taxon>Spermatophyta</taxon>
        <taxon>Magnoliopsida</taxon>
        <taxon>eudicotyledons</taxon>
        <taxon>Gunneridae</taxon>
        <taxon>Pentapetalae</taxon>
        <taxon>asterids</taxon>
        <taxon>lamiids</taxon>
        <taxon>Solanales</taxon>
        <taxon>Solanaceae</taxon>
        <taxon>Solanoideae</taxon>
        <taxon>Hyoscyameae</taxon>
        <taxon>Anisodus</taxon>
    </lineage>
</organism>
<dbReference type="PROSITE" id="PS00375">
    <property type="entry name" value="UDPGT"/>
    <property type="match status" value="1"/>
</dbReference>
<evidence type="ECO:0000256" key="3">
    <source>
        <dbReference type="ARBA" id="ARBA00022679"/>
    </source>
</evidence>
<keyword evidence="2 4" id="KW-0328">Glycosyltransferase</keyword>
<comment type="caution">
    <text evidence="7">The sequence shown here is derived from an EMBL/GenBank/DDBJ whole genome shotgun (WGS) entry which is preliminary data.</text>
</comment>
<name>A0AAE1SHH1_9SOLA</name>
<gene>
    <name evidence="7" type="ORF">RND71_009282</name>
</gene>
<dbReference type="GO" id="GO:0080043">
    <property type="term" value="F:quercetin 3-O-glucosyltransferase activity"/>
    <property type="evidence" value="ECO:0007669"/>
    <property type="project" value="TreeGrafter"/>
</dbReference>
<feature type="domain" description="Glycosyltransferase N-terminal" evidence="6">
    <location>
        <begin position="87"/>
        <end position="327"/>
    </location>
</feature>
<dbReference type="FunFam" id="3.40.50.2000:FF:000078">
    <property type="entry name" value="Glycosyltransferase"/>
    <property type="match status" value="1"/>
</dbReference>
<evidence type="ECO:0000256" key="2">
    <source>
        <dbReference type="ARBA" id="ARBA00022676"/>
    </source>
</evidence>
<evidence type="ECO:0000259" key="6">
    <source>
        <dbReference type="Pfam" id="PF26168"/>
    </source>
</evidence>
<dbReference type="Gene3D" id="3.30.200.20">
    <property type="entry name" value="Phosphorylase Kinase, domain 1"/>
    <property type="match status" value="1"/>
</dbReference>
<comment type="similarity">
    <text evidence="1 4">Belongs to the UDP-glycosyltransferase family.</text>
</comment>
<dbReference type="Proteomes" id="UP001291623">
    <property type="component" value="Unassembled WGS sequence"/>
</dbReference>
<protein>
    <recommendedName>
        <fullName evidence="5">Glycosyltransferase</fullName>
        <ecNumber evidence="5">2.4.1.-</ecNumber>
    </recommendedName>
</protein>
<dbReference type="AlphaFoldDB" id="A0AAE1SHH1"/>
<dbReference type="EMBL" id="JAVYJV010000005">
    <property type="protein sequence ID" value="KAK4369807.1"/>
    <property type="molecule type" value="Genomic_DNA"/>
</dbReference>
<proteinExistence type="inferred from homology"/>
<dbReference type="Pfam" id="PF26168">
    <property type="entry name" value="Glyco_transf_N"/>
    <property type="match status" value="1"/>
</dbReference>
<dbReference type="InterPro" id="IPR035595">
    <property type="entry name" value="UDP_glycos_trans_CS"/>
</dbReference>
<evidence type="ECO:0000313" key="8">
    <source>
        <dbReference type="Proteomes" id="UP001291623"/>
    </source>
</evidence>
<dbReference type="PANTHER" id="PTHR11926:SF774">
    <property type="entry name" value="UDP-GLYCOSYLTRANSFERASE 85A1-RELATED"/>
    <property type="match status" value="1"/>
</dbReference>
<dbReference type="SUPFAM" id="SSF53756">
    <property type="entry name" value="UDP-Glycosyltransferase/glycogen phosphorylase"/>
    <property type="match status" value="1"/>
</dbReference>
<dbReference type="GO" id="GO:0080044">
    <property type="term" value="F:quercetin 7-O-glucosyltransferase activity"/>
    <property type="evidence" value="ECO:0007669"/>
    <property type="project" value="TreeGrafter"/>
</dbReference>
<sequence length="548" mass="61513">MDKGMLAGRKKVMRAQTEREILGLLDHPFLPTLYSHFETEKFSCLLMECCSGGDLHLLRQRQLGKHFTEQAARTKMERKKHLQPHAVLIPLPLQGHINPFTHLAVKLASKGFTITFVGTELTHKQIATAQSLKDDNNPFSHAQKSGLDIRYAKISDGFPLSFDRRANASQFMEGLTHVFQAHVDDFIENLVLSKPNPPISCLIADSFHVWASTIAKKYNLVNVSFWTEPATVLTVFYHMDLLKSNGHFGCHDKCEDTIRYIPGVQAIKPEDLPSYCQDADPSARYVFKCIEDAQSADFVIGNTVHELESSAISALQEQQPFYAIGPVFPTSFSKRTISTSLLPASDYTNWLNSKQDGKLLYISFGSLANLSKQDILEIAQGILTSKVSFIWVIRHNILVSGERNILPLGFEEETADRGLVVPWCSQLAVLSHPAVGGFLTHCGWNSILESMWCKVPMLCLPVLADQLTNRKLVVDDWKIGVNLCTGRLIRREVVAENIGKIMSKSDESRKNIEKTKMILQNALSNEGSSEKNLNQFIEDMKNKILQNN</sequence>
<dbReference type="Gene3D" id="3.40.50.2000">
    <property type="entry name" value="Glycogen Phosphorylase B"/>
    <property type="match status" value="2"/>
</dbReference>
<dbReference type="PANTHER" id="PTHR11926">
    <property type="entry name" value="GLUCOSYL/GLUCURONOSYL TRANSFERASES"/>
    <property type="match status" value="1"/>
</dbReference>
<reference evidence="7" key="1">
    <citation type="submission" date="2023-12" db="EMBL/GenBank/DDBJ databases">
        <title>Genome assembly of Anisodus tanguticus.</title>
        <authorList>
            <person name="Wang Y.-J."/>
        </authorList>
    </citation>
    <scope>NUCLEOTIDE SEQUENCE</scope>
    <source>
        <strain evidence="7">KB-2021</strain>
        <tissue evidence="7">Leaf</tissue>
    </source>
</reference>
<accession>A0AAE1SHH1</accession>
<dbReference type="CDD" id="cd03784">
    <property type="entry name" value="GT1_Gtf-like"/>
    <property type="match status" value="1"/>
</dbReference>
<dbReference type="InterPro" id="IPR011009">
    <property type="entry name" value="Kinase-like_dom_sf"/>
</dbReference>
<evidence type="ECO:0000313" key="7">
    <source>
        <dbReference type="EMBL" id="KAK4369807.1"/>
    </source>
</evidence>
<dbReference type="SUPFAM" id="SSF56112">
    <property type="entry name" value="Protein kinase-like (PK-like)"/>
    <property type="match status" value="1"/>
</dbReference>
<dbReference type="InterPro" id="IPR002213">
    <property type="entry name" value="UDP_glucos_trans"/>
</dbReference>
<evidence type="ECO:0000256" key="4">
    <source>
        <dbReference type="RuleBase" id="RU003718"/>
    </source>
</evidence>
<dbReference type="InterPro" id="IPR058980">
    <property type="entry name" value="Glyco_transf_N"/>
</dbReference>
<evidence type="ECO:0000256" key="1">
    <source>
        <dbReference type="ARBA" id="ARBA00009995"/>
    </source>
</evidence>
<dbReference type="EC" id="2.4.1.-" evidence="5"/>